<gene>
    <name evidence="9 10" type="primary">cobD</name>
    <name evidence="10" type="ORF">CRENPOLYSF1_660018</name>
</gene>
<reference evidence="11" key="1">
    <citation type="submission" date="2017-02" db="EMBL/GenBank/DDBJ databases">
        <authorList>
            <person name="Daims H."/>
        </authorList>
    </citation>
    <scope>NUCLEOTIDE SEQUENCE [LARGE SCALE GENOMIC DNA]</scope>
</reference>
<dbReference type="NCBIfam" id="TIGR00380">
    <property type="entry name" value="cobal_cbiB"/>
    <property type="match status" value="1"/>
</dbReference>
<evidence type="ECO:0000256" key="8">
    <source>
        <dbReference type="ARBA" id="ARBA00023136"/>
    </source>
</evidence>
<evidence type="ECO:0000256" key="9">
    <source>
        <dbReference type="HAMAP-Rule" id="MF_00024"/>
    </source>
</evidence>
<comment type="subcellular location">
    <subcellularLocation>
        <location evidence="1 9">Cell membrane</location>
        <topology evidence="1 9">Multi-pass membrane protein</topology>
    </subcellularLocation>
</comment>
<evidence type="ECO:0000256" key="1">
    <source>
        <dbReference type="ARBA" id="ARBA00004651"/>
    </source>
</evidence>
<keyword evidence="7 9" id="KW-1133">Transmembrane helix</keyword>
<organism evidence="10 11">
    <name type="scientific">Crenothrix polyspora</name>
    <dbReference type="NCBI Taxonomy" id="360316"/>
    <lineage>
        <taxon>Bacteria</taxon>
        <taxon>Pseudomonadati</taxon>
        <taxon>Pseudomonadota</taxon>
        <taxon>Gammaproteobacteria</taxon>
        <taxon>Methylococcales</taxon>
        <taxon>Crenotrichaceae</taxon>
        <taxon>Crenothrix</taxon>
    </lineage>
</organism>
<dbReference type="GO" id="GO:0005886">
    <property type="term" value="C:plasma membrane"/>
    <property type="evidence" value="ECO:0007669"/>
    <property type="project" value="UniProtKB-SubCell"/>
</dbReference>
<dbReference type="EMBL" id="FUKI01000144">
    <property type="protein sequence ID" value="SJM95210.1"/>
    <property type="molecule type" value="Genomic_DNA"/>
</dbReference>
<keyword evidence="8 9" id="KW-0472">Membrane</keyword>
<dbReference type="HAMAP" id="MF_00024">
    <property type="entry name" value="CobD_CbiB"/>
    <property type="match status" value="1"/>
</dbReference>
<comment type="caution">
    <text evidence="9">Lacks conserved residue(s) required for the propagation of feature annotation.</text>
</comment>
<dbReference type="GO" id="GO:0048472">
    <property type="term" value="F:threonine-phosphate decarboxylase activity"/>
    <property type="evidence" value="ECO:0007669"/>
    <property type="project" value="InterPro"/>
</dbReference>
<evidence type="ECO:0000256" key="5">
    <source>
        <dbReference type="ARBA" id="ARBA00022573"/>
    </source>
</evidence>
<dbReference type="GO" id="GO:0009236">
    <property type="term" value="P:cobalamin biosynthetic process"/>
    <property type="evidence" value="ECO:0007669"/>
    <property type="project" value="UniProtKB-UniRule"/>
</dbReference>
<accession>A0A1R4HH58</accession>
<evidence type="ECO:0000313" key="10">
    <source>
        <dbReference type="EMBL" id="SJM95210.1"/>
    </source>
</evidence>
<dbReference type="Pfam" id="PF03186">
    <property type="entry name" value="CobD_Cbib"/>
    <property type="match status" value="1"/>
</dbReference>
<feature type="transmembrane region" description="Helical" evidence="9">
    <location>
        <begin position="142"/>
        <end position="163"/>
    </location>
</feature>
<name>A0A1R4HH58_9GAMM</name>
<proteinExistence type="inferred from homology"/>
<sequence length="298" mass="32583">MFELAALAYLIDYLFGEFPCKHPVQFMGDFINAFERRFYRDRIFPGALLVLSLLMLTWLISISLIMLCGLLPDSVSLLIQALLASTGLAMNMLHSSVASVLTAHDPKQAVAMLVSRDTQAMNATDVYKAAIETWAENLSDGVIAPLFYLLLFGLPGIAVYKAINTMDSMIAYKTPRYFYFGKSAAIVDDIANYLPARLTALLITVLADDKIRALHCLWRDGHKLESPNAGYPIAAMAGALAVALGGDAVYHGQLKAKPMLGDSIRPLNRAALVAALAFTPRIHRTILGFLALSILLNF</sequence>
<evidence type="ECO:0000256" key="6">
    <source>
        <dbReference type="ARBA" id="ARBA00022692"/>
    </source>
</evidence>
<evidence type="ECO:0000256" key="2">
    <source>
        <dbReference type="ARBA" id="ARBA00004953"/>
    </source>
</evidence>
<dbReference type="Proteomes" id="UP000195667">
    <property type="component" value="Unassembled WGS sequence"/>
</dbReference>
<evidence type="ECO:0000256" key="4">
    <source>
        <dbReference type="ARBA" id="ARBA00022475"/>
    </source>
</evidence>
<dbReference type="PANTHER" id="PTHR34308">
    <property type="entry name" value="COBALAMIN BIOSYNTHESIS PROTEIN CBIB"/>
    <property type="match status" value="1"/>
</dbReference>
<evidence type="ECO:0000313" key="11">
    <source>
        <dbReference type="Proteomes" id="UP000195667"/>
    </source>
</evidence>
<feature type="transmembrane region" description="Helical" evidence="9">
    <location>
        <begin position="43"/>
        <end position="68"/>
    </location>
</feature>
<dbReference type="PANTHER" id="PTHR34308:SF1">
    <property type="entry name" value="COBALAMIN BIOSYNTHESIS PROTEIN CBIB"/>
    <property type="match status" value="1"/>
</dbReference>
<keyword evidence="6 9" id="KW-0812">Transmembrane</keyword>
<evidence type="ECO:0000256" key="3">
    <source>
        <dbReference type="ARBA" id="ARBA00006263"/>
    </source>
</evidence>
<evidence type="ECO:0000256" key="7">
    <source>
        <dbReference type="ARBA" id="ARBA00022989"/>
    </source>
</evidence>
<comment type="similarity">
    <text evidence="3 9">Belongs to the CobD/CbiB family.</text>
</comment>
<dbReference type="GO" id="GO:0015420">
    <property type="term" value="F:ABC-type vitamin B12 transporter activity"/>
    <property type="evidence" value="ECO:0007669"/>
    <property type="project" value="UniProtKB-UniRule"/>
</dbReference>
<keyword evidence="11" id="KW-1185">Reference proteome</keyword>
<comment type="function">
    <text evidence="9">Converts cobyric acid to cobinamide by the addition of aminopropanol on the F carboxylic group.</text>
</comment>
<keyword evidence="5 9" id="KW-0169">Cobalamin biosynthesis</keyword>
<dbReference type="UniPathway" id="UPA00148"/>
<dbReference type="OrthoDB" id="9811967at2"/>
<dbReference type="AlphaFoldDB" id="A0A1R4HH58"/>
<comment type="pathway">
    <text evidence="2 9">Cofactor biosynthesis; adenosylcobalamin biosynthesis.</text>
</comment>
<keyword evidence="4 9" id="KW-1003">Cell membrane</keyword>
<dbReference type="RefSeq" id="WP_087144693.1">
    <property type="nucleotide sequence ID" value="NZ_FUKI01000144.1"/>
</dbReference>
<protein>
    <recommendedName>
        <fullName evidence="9">Cobalamin biosynthesis protein CobD</fullName>
    </recommendedName>
</protein>
<dbReference type="InterPro" id="IPR004485">
    <property type="entry name" value="Cobalamin_biosynth_CobD/CbiB"/>
</dbReference>